<name>A0ABU9GS80_9GAMM</name>
<evidence type="ECO:0000313" key="2">
    <source>
        <dbReference type="Proteomes" id="UP001369082"/>
    </source>
</evidence>
<proteinExistence type="predicted"/>
<dbReference type="PANTHER" id="PTHR38460:SF1">
    <property type="entry name" value="TAUTOMERASE YOLI-RELATED"/>
    <property type="match status" value="1"/>
</dbReference>
<protein>
    <submittedName>
        <fullName evidence="1">Tautomerase family protein</fullName>
    </submittedName>
</protein>
<evidence type="ECO:0000313" key="1">
    <source>
        <dbReference type="EMBL" id="MEL0630106.1"/>
    </source>
</evidence>
<comment type="caution">
    <text evidence="1">The sequence shown here is derived from an EMBL/GenBank/DDBJ whole genome shotgun (WGS) entry which is preliminary data.</text>
</comment>
<dbReference type="RefSeq" id="WP_341598236.1">
    <property type="nucleotide sequence ID" value="NZ_JBAKAZ010000041.1"/>
</dbReference>
<sequence>MPFTRISMNRELFETHQQEVSVILQQCLETYFDVPKGDCFQLFDVHSQQQKVFDKYYPDLTEGRNDAGILFHIFAGKPRSQEQKRALYKALCECLVQRTNINKEDVMVILQFNNREDWSFSSGLSASDIKGNIK</sequence>
<dbReference type="Pfam" id="PF14552">
    <property type="entry name" value="Tautomerase_2"/>
    <property type="match status" value="1"/>
</dbReference>
<dbReference type="Gene3D" id="3.30.429.10">
    <property type="entry name" value="Macrophage Migration Inhibitory Factor"/>
    <property type="match status" value="1"/>
</dbReference>
<gene>
    <name evidence="1" type="ORF">V6256_10870</name>
</gene>
<dbReference type="SUPFAM" id="SSF55331">
    <property type="entry name" value="Tautomerase/MIF"/>
    <property type="match status" value="1"/>
</dbReference>
<dbReference type="Proteomes" id="UP001369082">
    <property type="component" value="Unassembled WGS sequence"/>
</dbReference>
<accession>A0ABU9GS80</accession>
<dbReference type="PANTHER" id="PTHR38460">
    <property type="entry name" value="TAUTOMERASE YOLI-RELATED"/>
    <property type="match status" value="1"/>
</dbReference>
<dbReference type="InterPro" id="IPR037479">
    <property type="entry name" value="Tauto_MSAD"/>
</dbReference>
<reference evidence="1 2" key="1">
    <citation type="submission" date="2024-02" db="EMBL/GenBank/DDBJ databases">
        <title>Bacteria isolated from the canopy kelp, Nereocystis luetkeana.</title>
        <authorList>
            <person name="Pfister C.A."/>
            <person name="Younker I.T."/>
            <person name="Light S.H."/>
        </authorList>
    </citation>
    <scope>NUCLEOTIDE SEQUENCE [LARGE SCALE GENOMIC DNA]</scope>
    <source>
        <strain evidence="1 2">TI.1.05</strain>
    </source>
</reference>
<keyword evidence="2" id="KW-1185">Reference proteome</keyword>
<dbReference type="InterPro" id="IPR014347">
    <property type="entry name" value="Tautomerase/MIF_sf"/>
</dbReference>
<dbReference type="EMBL" id="JBAKAZ010000041">
    <property type="protein sequence ID" value="MEL0630106.1"/>
    <property type="molecule type" value="Genomic_DNA"/>
</dbReference>
<organism evidence="1 2">
    <name type="scientific">Psychromonas aquatilis</name>
    <dbReference type="NCBI Taxonomy" id="2005072"/>
    <lineage>
        <taxon>Bacteria</taxon>
        <taxon>Pseudomonadati</taxon>
        <taxon>Pseudomonadota</taxon>
        <taxon>Gammaproteobacteria</taxon>
        <taxon>Alteromonadales</taxon>
        <taxon>Psychromonadaceae</taxon>
        <taxon>Psychromonas</taxon>
    </lineage>
</organism>